<evidence type="ECO:0000313" key="1">
    <source>
        <dbReference type="EMBL" id="NGO69307.1"/>
    </source>
</evidence>
<protein>
    <submittedName>
        <fullName evidence="1">Uncharacterized protein</fullName>
    </submittedName>
</protein>
<gene>
    <name evidence="1" type="ORF">G5C65_13255</name>
</gene>
<dbReference type="AlphaFoldDB" id="A0A6G4WXG7"/>
<evidence type="ECO:0000313" key="2">
    <source>
        <dbReference type="Proteomes" id="UP000477722"/>
    </source>
</evidence>
<accession>A0A6G4WXG7</accession>
<dbReference type="EMBL" id="JAAKZZ010000108">
    <property type="protein sequence ID" value="NGO69307.1"/>
    <property type="molecule type" value="Genomic_DNA"/>
</dbReference>
<dbReference type="Proteomes" id="UP000477722">
    <property type="component" value="Unassembled WGS sequence"/>
</dbReference>
<organism evidence="1 2">
    <name type="scientific">Streptomyces boncukensis</name>
    <dbReference type="NCBI Taxonomy" id="2711219"/>
    <lineage>
        <taxon>Bacteria</taxon>
        <taxon>Bacillati</taxon>
        <taxon>Actinomycetota</taxon>
        <taxon>Actinomycetes</taxon>
        <taxon>Kitasatosporales</taxon>
        <taxon>Streptomycetaceae</taxon>
        <taxon>Streptomyces</taxon>
    </lineage>
</organism>
<dbReference type="RefSeq" id="WP_165299000.1">
    <property type="nucleotide sequence ID" value="NZ_JAAKZZ010000108.1"/>
</dbReference>
<sequence>MRLPPLPHAPAGPAVSGDGLVTPGWCLRCERRVPDSMAVAYVETGSGPGGIVEACVRHARQLAASPAAPQWLKDDIAALDGSITR</sequence>
<comment type="caution">
    <text evidence="1">The sequence shown here is derived from an EMBL/GenBank/DDBJ whole genome shotgun (WGS) entry which is preliminary data.</text>
</comment>
<name>A0A6G4WXG7_9ACTN</name>
<reference evidence="1 2" key="1">
    <citation type="submission" date="2020-02" db="EMBL/GenBank/DDBJ databases">
        <title>Whole-genome analyses of novel actinobacteria.</title>
        <authorList>
            <person name="Sahin N."/>
            <person name="Tatar D."/>
        </authorList>
    </citation>
    <scope>NUCLEOTIDE SEQUENCE [LARGE SCALE GENOMIC DNA]</scope>
    <source>
        <strain evidence="1 2">SB3404</strain>
    </source>
</reference>
<proteinExistence type="predicted"/>
<keyword evidence="2" id="KW-1185">Reference proteome</keyword>